<protein>
    <submittedName>
        <fullName evidence="2">Uncharacterized protein</fullName>
    </submittedName>
</protein>
<feature type="region of interest" description="Disordered" evidence="1">
    <location>
        <begin position="129"/>
        <end position="173"/>
    </location>
</feature>
<gene>
    <name evidence="2" type="ORF">H1R20_g12457</name>
</gene>
<dbReference type="AlphaFoldDB" id="A0A9W8MBS6"/>
<sequence length="173" mass="18348">MSSLLRPLAATATRAASNVTSGARSFHTPFALLGESPLTTPSSSYNAQAAHYEKQYDYSNEPFVSSSGQRTYVVSQPDTNYSHYQVPAGAYPVSSPYVGFTPAEAPVYNSADVSSTAADILAHPFTSRAATPSSSLKTSSPKPRLGARNPQPDGPAAEKFSKAGVQNAWKMRI</sequence>
<evidence type="ECO:0000313" key="3">
    <source>
        <dbReference type="Proteomes" id="UP001140091"/>
    </source>
</evidence>
<reference evidence="2" key="1">
    <citation type="submission" date="2022-06" db="EMBL/GenBank/DDBJ databases">
        <title>Genome Sequence of Candolleomyces eurysporus.</title>
        <authorList>
            <person name="Buettner E."/>
        </authorList>
    </citation>
    <scope>NUCLEOTIDE SEQUENCE</scope>
    <source>
        <strain evidence="2">VTCC 930004</strain>
    </source>
</reference>
<feature type="non-terminal residue" evidence="2">
    <location>
        <position position="173"/>
    </location>
</feature>
<proteinExistence type="predicted"/>
<dbReference type="EMBL" id="JANBPK010001211">
    <property type="protein sequence ID" value="KAJ2924651.1"/>
    <property type="molecule type" value="Genomic_DNA"/>
</dbReference>
<dbReference type="Proteomes" id="UP001140091">
    <property type="component" value="Unassembled WGS sequence"/>
</dbReference>
<name>A0A9W8MBS6_9AGAR</name>
<comment type="caution">
    <text evidence="2">The sequence shown here is derived from an EMBL/GenBank/DDBJ whole genome shotgun (WGS) entry which is preliminary data.</text>
</comment>
<evidence type="ECO:0000256" key="1">
    <source>
        <dbReference type="SAM" id="MobiDB-lite"/>
    </source>
</evidence>
<feature type="compositionally biased region" description="Low complexity" evidence="1">
    <location>
        <begin position="131"/>
        <end position="143"/>
    </location>
</feature>
<keyword evidence="3" id="KW-1185">Reference proteome</keyword>
<organism evidence="2 3">
    <name type="scientific">Candolleomyces eurysporus</name>
    <dbReference type="NCBI Taxonomy" id="2828524"/>
    <lineage>
        <taxon>Eukaryota</taxon>
        <taxon>Fungi</taxon>
        <taxon>Dikarya</taxon>
        <taxon>Basidiomycota</taxon>
        <taxon>Agaricomycotina</taxon>
        <taxon>Agaricomycetes</taxon>
        <taxon>Agaricomycetidae</taxon>
        <taxon>Agaricales</taxon>
        <taxon>Agaricineae</taxon>
        <taxon>Psathyrellaceae</taxon>
        <taxon>Candolleomyces</taxon>
    </lineage>
</organism>
<evidence type="ECO:0000313" key="2">
    <source>
        <dbReference type="EMBL" id="KAJ2924651.1"/>
    </source>
</evidence>
<accession>A0A9W8MBS6</accession>
<dbReference type="OrthoDB" id="3355886at2759"/>